<dbReference type="SMART" id="SM00079">
    <property type="entry name" value="PBPe"/>
    <property type="match status" value="1"/>
</dbReference>
<dbReference type="AlphaFoldDB" id="A0A3M8AHT1"/>
<keyword evidence="11" id="KW-1185">Reference proteome</keyword>
<evidence type="ECO:0000313" key="10">
    <source>
        <dbReference type="Proteomes" id="UP000276178"/>
    </source>
</evidence>
<gene>
    <name evidence="8" type="ORF">BAG01nite_34340</name>
    <name evidence="9" type="ORF">EB820_22010</name>
</gene>
<dbReference type="PROSITE" id="PS01039">
    <property type="entry name" value="SBP_BACTERIAL_3"/>
    <property type="match status" value="1"/>
</dbReference>
<evidence type="ECO:0000256" key="1">
    <source>
        <dbReference type="ARBA" id="ARBA00004196"/>
    </source>
</evidence>
<sequence>MKKRAKWSGVLLSTVLLGSLLLAACGSQESSAPAGGGQAAGGEGKKDFTYAMSGVYKPFSFKENGELTGFDVEIGKALAEKMGMNPVPITNPFETIIPGLEAKKYDTIIGSLTVTPERQKVVSFTNPYYRSGSQIFVQEGNTTIKSKEDLKGKKIGVVKASNYLDWARKLTDEDKITQYDSDITALLDLPTGRLDAVITDQVVGLRFIKEGGGKVIDVGEPLSYDEQAIAVRLGDQEAVDRINKALDEIIKDGTYETISQKWFGRNILQKQ</sequence>
<dbReference type="GeneID" id="82810387"/>
<organism evidence="9 10">
    <name type="scientific">Brevibacillus agri</name>
    <dbReference type="NCBI Taxonomy" id="51101"/>
    <lineage>
        <taxon>Bacteria</taxon>
        <taxon>Bacillati</taxon>
        <taxon>Bacillota</taxon>
        <taxon>Bacilli</taxon>
        <taxon>Bacillales</taxon>
        <taxon>Paenibacillaceae</taxon>
        <taxon>Brevibacillus</taxon>
    </lineage>
</organism>
<dbReference type="GO" id="GO:0015276">
    <property type="term" value="F:ligand-gated monoatomic ion channel activity"/>
    <property type="evidence" value="ECO:0007669"/>
    <property type="project" value="InterPro"/>
</dbReference>
<dbReference type="Proteomes" id="UP000276178">
    <property type="component" value="Unassembled WGS sequence"/>
</dbReference>
<proteinExistence type="inferred from homology"/>
<comment type="subcellular location">
    <subcellularLocation>
        <location evidence="1">Cell envelope</location>
    </subcellularLocation>
</comment>
<dbReference type="RefSeq" id="WP_005834626.1">
    <property type="nucleotide sequence ID" value="NZ_BJOD01000039.1"/>
</dbReference>
<feature type="signal peptide" evidence="5">
    <location>
        <begin position="1"/>
        <end position="23"/>
    </location>
</feature>
<evidence type="ECO:0000256" key="2">
    <source>
        <dbReference type="ARBA" id="ARBA00010333"/>
    </source>
</evidence>
<evidence type="ECO:0000313" key="9">
    <source>
        <dbReference type="EMBL" id="RNB50157.1"/>
    </source>
</evidence>
<evidence type="ECO:0000259" key="6">
    <source>
        <dbReference type="SMART" id="SM00062"/>
    </source>
</evidence>
<keyword evidence="3 5" id="KW-0732">Signal</keyword>
<dbReference type="SMART" id="SM00062">
    <property type="entry name" value="PBPb"/>
    <property type="match status" value="1"/>
</dbReference>
<accession>A0A3M8AHT1</accession>
<reference evidence="8 11" key="2">
    <citation type="submission" date="2019-06" db="EMBL/GenBank/DDBJ databases">
        <title>Whole genome shotgun sequence of Brevibacillus agri NBRC 15538.</title>
        <authorList>
            <person name="Hosoyama A."/>
            <person name="Uohara A."/>
            <person name="Ohji S."/>
            <person name="Ichikawa N."/>
        </authorList>
    </citation>
    <scope>NUCLEOTIDE SEQUENCE [LARGE SCALE GENOMIC DNA]</scope>
    <source>
        <strain evidence="8 11">NBRC 15538</strain>
    </source>
</reference>
<evidence type="ECO:0000313" key="8">
    <source>
        <dbReference type="EMBL" id="GED27332.1"/>
    </source>
</evidence>
<feature type="domain" description="Ionotropic glutamate receptor C-terminal" evidence="7">
    <location>
        <begin position="47"/>
        <end position="265"/>
    </location>
</feature>
<dbReference type="InterPro" id="IPR001320">
    <property type="entry name" value="Iontro_rcpt_C"/>
</dbReference>
<dbReference type="OrthoDB" id="9775197at2"/>
<dbReference type="EMBL" id="RHHN01000074">
    <property type="protein sequence ID" value="RNB50157.1"/>
    <property type="molecule type" value="Genomic_DNA"/>
</dbReference>
<evidence type="ECO:0000256" key="3">
    <source>
        <dbReference type="ARBA" id="ARBA00022729"/>
    </source>
</evidence>
<dbReference type="CDD" id="cd13713">
    <property type="entry name" value="PBP2_Cystine_like_1"/>
    <property type="match status" value="1"/>
</dbReference>
<dbReference type="GO" id="GO:0016020">
    <property type="term" value="C:membrane"/>
    <property type="evidence" value="ECO:0007669"/>
    <property type="project" value="InterPro"/>
</dbReference>
<reference evidence="9 10" key="1">
    <citation type="submission" date="2018-10" db="EMBL/GenBank/DDBJ databases">
        <title>Phylogenomics of Brevibacillus.</title>
        <authorList>
            <person name="Dunlap C."/>
        </authorList>
    </citation>
    <scope>NUCLEOTIDE SEQUENCE [LARGE SCALE GENOMIC DNA]</scope>
    <source>
        <strain evidence="9 10">NRRL NRS 1219</strain>
    </source>
</reference>
<evidence type="ECO:0000256" key="4">
    <source>
        <dbReference type="RuleBase" id="RU003744"/>
    </source>
</evidence>
<evidence type="ECO:0000313" key="11">
    <source>
        <dbReference type="Proteomes" id="UP000317180"/>
    </source>
</evidence>
<dbReference type="GO" id="GO:0030313">
    <property type="term" value="C:cell envelope"/>
    <property type="evidence" value="ECO:0007669"/>
    <property type="project" value="UniProtKB-SubCell"/>
</dbReference>
<dbReference type="InterPro" id="IPR018313">
    <property type="entry name" value="SBP_3_CS"/>
</dbReference>
<dbReference type="EMBL" id="BJOD01000039">
    <property type="protein sequence ID" value="GED27332.1"/>
    <property type="molecule type" value="Genomic_DNA"/>
</dbReference>
<dbReference type="PANTHER" id="PTHR35936">
    <property type="entry name" value="MEMBRANE-BOUND LYTIC MUREIN TRANSGLYCOSYLASE F"/>
    <property type="match status" value="1"/>
</dbReference>
<dbReference type="PROSITE" id="PS51257">
    <property type="entry name" value="PROKAR_LIPOPROTEIN"/>
    <property type="match status" value="1"/>
</dbReference>
<dbReference type="InterPro" id="IPR001638">
    <property type="entry name" value="Solute-binding_3/MltF_N"/>
</dbReference>
<dbReference type="Pfam" id="PF00497">
    <property type="entry name" value="SBP_bac_3"/>
    <property type="match status" value="1"/>
</dbReference>
<evidence type="ECO:0000256" key="5">
    <source>
        <dbReference type="SAM" id="SignalP"/>
    </source>
</evidence>
<dbReference type="Gene3D" id="3.40.190.10">
    <property type="entry name" value="Periplasmic binding protein-like II"/>
    <property type="match status" value="2"/>
</dbReference>
<name>A0A3M8AHT1_9BACL</name>
<comment type="similarity">
    <text evidence="2 4">Belongs to the bacterial solute-binding protein 3 family.</text>
</comment>
<feature type="domain" description="Solute-binding protein family 3/N-terminal" evidence="6">
    <location>
        <begin position="47"/>
        <end position="266"/>
    </location>
</feature>
<dbReference type="PANTHER" id="PTHR35936:SF34">
    <property type="entry name" value="ABC TRANSPORTER EXTRACELLULAR-BINDING PROTEIN YCKB-RELATED"/>
    <property type="match status" value="1"/>
</dbReference>
<feature type="chain" id="PRO_5038546346" evidence="5">
    <location>
        <begin position="24"/>
        <end position="271"/>
    </location>
</feature>
<protein>
    <submittedName>
        <fullName evidence="9">ABC transporter substrate-binding protein</fullName>
    </submittedName>
</protein>
<comment type="caution">
    <text evidence="9">The sequence shown here is derived from an EMBL/GenBank/DDBJ whole genome shotgun (WGS) entry which is preliminary data.</text>
</comment>
<dbReference type="Proteomes" id="UP000317180">
    <property type="component" value="Unassembled WGS sequence"/>
</dbReference>
<dbReference type="SUPFAM" id="SSF53850">
    <property type="entry name" value="Periplasmic binding protein-like II"/>
    <property type="match status" value="1"/>
</dbReference>
<evidence type="ECO:0000259" key="7">
    <source>
        <dbReference type="SMART" id="SM00079"/>
    </source>
</evidence>